<evidence type="ECO:0000313" key="1">
    <source>
        <dbReference type="EMBL" id="MFD2868480.1"/>
    </source>
</evidence>
<reference evidence="2" key="1">
    <citation type="journal article" date="2019" name="Int. J. Syst. Evol. Microbiol.">
        <title>The Global Catalogue of Microorganisms (GCM) 10K type strain sequencing project: providing services to taxonomists for standard genome sequencing and annotation.</title>
        <authorList>
            <consortium name="The Broad Institute Genomics Platform"/>
            <consortium name="The Broad Institute Genome Sequencing Center for Infectious Disease"/>
            <person name="Wu L."/>
            <person name="Ma J."/>
        </authorList>
    </citation>
    <scope>NUCLEOTIDE SEQUENCE [LARGE SCALE GENOMIC DNA]</scope>
    <source>
        <strain evidence="2">KCTC 33522</strain>
    </source>
</reference>
<keyword evidence="2" id="KW-1185">Reference proteome</keyword>
<accession>A0ABW5XZN2</accession>
<gene>
    <name evidence="1" type="ORF">ACFSY7_08210</name>
</gene>
<protein>
    <submittedName>
        <fullName evidence="1">Uncharacterized protein</fullName>
    </submittedName>
</protein>
<comment type="caution">
    <text evidence="1">The sequence shown here is derived from an EMBL/GenBank/DDBJ whole genome shotgun (WGS) entry which is preliminary data.</text>
</comment>
<sequence length="72" mass="8381">MSISKGFHGSNDCKIYVSENELIWEYKWFYHDEEKVHLVAIEYKTGKTLQEPLKTQGDMGSEIIKILEDASK</sequence>
<dbReference type="RefSeq" id="WP_380147534.1">
    <property type="nucleotide sequence ID" value="NZ_JBHUOR010000041.1"/>
</dbReference>
<organism evidence="1 2">
    <name type="scientific">Kurthia populi</name>
    <dbReference type="NCBI Taxonomy" id="1562132"/>
    <lineage>
        <taxon>Bacteria</taxon>
        <taxon>Bacillati</taxon>
        <taxon>Bacillota</taxon>
        <taxon>Bacilli</taxon>
        <taxon>Bacillales</taxon>
        <taxon>Caryophanaceae</taxon>
        <taxon>Kurthia</taxon>
    </lineage>
</organism>
<dbReference type="Proteomes" id="UP001597568">
    <property type="component" value="Unassembled WGS sequence"/>
</dbReference>
<name>A0ABW5XZN2_9BACL</name>
<dbReference type="EMBL" id="JBHUOR010000041">
    <property type="protein sequence ID" value="MFD2868480.1"/>
    <property type="molecule type" value="Genomic_DNA"/>
</dbReference>
<evidence type="ECO:0000313" key="2">
    <source>
        <dbReference type="Proteomes" id="UP001597568"/>
    </source>
</evidence>
<proteinExistence type="predicted"/>